<feature type="transmembrane region" description="Helical" evidence="6">
    <location>
        <begin position="338"/>
        <end position="358"/>
    </location>
</feature>
<name>A0A8T2BH74_ARASU</name>
<evidence type="ECO:0000256" key="6">
    <source>
        <dbReference type="SAM" id="Phobius"/>
    </source>
</evidence>
<evidence type="ECO:0000313" key="8">
    <source>
        <dbReference type="Proteomes" id="UP000694251"/>
    </source>
</evidence>
<dbReference type="InterPro" id="IPR005016">
    <property type="entry name" value="TDE1/TMS"/>
</dbReference>
<feature type="transmembrane region" description="Helical" evidence="6">
    <location>
        <begin position="379"/>
        <end position="399"/>
    </location>
</feature>
<evidence type="ECO:0000256" key="3">
    <source>
        <dbReference type="ARBA" id="ARBA00022692"/>
    </source>
</evidence>
<evidence type="ECO:0000313" key="7">
    <source>
        <dbReference type="EMBL" id="KAG7583231.1"/>
    </source>
</evidence>
<evidence type="ECO:0000256" key="2">
    <source>
        <dbReference type="ARBA" id="ARBA00006665"/>
    </source>
</evidence>
<dbReference type="PANTHER" id="PTHR10383:SF63">
    <property type="entry name" value="OS01G0179800 PROTEIN"/>
    <property type="match status" value="1"/>
</dbReference>
<feature type="transmembrane region" description="Helical" evidence="6">
    <location>
        <begin position="39"/>
        <end position="58"/>
    </location>
</feature>
<gene>
    <name evidence="7" type="ORF">ISN44_As08g027590</name>
</gene>
<feature type="transmembrane region" description="Helical" evidence="6">
    <location>
        <begin position="86"/>
        <end position="107"/>
    </location>
</feature>
<keyword evidence="4 6" id="KW-1133">Transmembrane helix</keyword>
<reference evidence="7 8" key="1">
    <citation type="submission" date="2020-12" db="EMBL/GenBank/DDBJ databases">
        <title>Concerted genomic and epigenomic changes stabilize Arabidopsis allopolyploids.</title>
        <authorList>
            <person name="Chen Z."/>
        </authorList>
    </citation>
    <scope>NUCLEOTIDE SEQUENCE [LARGE SCALE GENOMIC DNA]</scope>
    <source>
        <strain evidence="7">As9502</strain>
        <tissue evidence="7">Leaf</tissue>
    </source>
</reference>
<evidence type="ECO:0000256" key="4">
    <source>
        <dbReference type="ARBA" id="ARBA00022989"/>
    </source>
</evidence>
<feature type="transmembrane region" description="Helical" evidence="6">
    <location>
        <begin position="189"/>
        <end position="213"/>
    </location>
</feature>
<keyword evidence="5 6" id="KW-0472">Membrane</keyword>
<evidence type="ECO:0000256" key="1">
    <source>
        <dbReference type="ARBA" id="ARBA00004141"/>
    </source>
</evidence>
<feature type="transmembrane region" description="Helical" evidence="6">
    <location>
        <begin position="127"/>
        <end position="147"/>
    </location>
</feature>
<dbReference type="AlphaFoldDB" id="A0A8T2BH74"/>
<dbReference type="Proteomes" id="UP000694251">
    <property type="component" value="Chromosome 8"/>
</dbReference>
<protein>
    <submittedName>
        <fullName evidence="7">Serine incorporator/TMS membrane protein</fullName>
    </submittedName>
</protein>
<feature type="transmembrane region" description="Helical" evidence="6">
    <location>
        <begin position="220"/>
        <end position="241"/>
    </location>
</feature>
<dbReference type="PANTHER" id="PTHR10383">
    <property type="entry name" value="SERINE INCORPORATOR"/>
    <property type="match status" value="1"/>
</dbReference>
<accession>A0A8T2BH74</accession>
<proteinExistence type="inferred from homology"/>
<organism evidence="7 8">
    <name type="scientific">Arabidopsis suecica</name>
    <name type="common">Swedish thale-cress</name>
    <name type="synonym">Cardaminopsis suecica</name>
    <dbReference type="NCBI Taxonomy" id="45249"/>
    <lineage>
        <taxon>Eukaryota</taxon>
        <taxon>Viridiplantae</taxon>
        <taxon>Streptophyta</taxon>
        <taxon>Embryophyta</taxon>
        <taxon>Tracheophyta</taxon>
        <taxon>Spermatophyta</taxon>
        <taxon>Magnoliopsida</taxon>
        <taxon>eudicotyledons</taxon>
        <taxon>Gunneridae</taxon>
        <taxon>Pentapetalae</taxon>
        <taxon>rosids</taxon>
        <taxon>malvids</taxon>
        <taxon>Brassicales</taxon>
        <taxon>Brassicaceae</taxon>
        <taxon>Camelineae</taxon>
        <taxon>Arabidopsis</taxon>
    </lineage>
</organism>
<comment type="caution">
    <text evidence="7">The sequence shown here is derived from an EMBL/GenBank/DDBJ whole genome shotgun (WGS) entry which is preliminary data.</text>
</comment>
<dbReference type="Pfam" id="PF03348">
    <property type="entry name" value="Serinc"/>
    <property type="match status" value="1"/>
</dbReference>
<comment type="similarity">
    <text evidence="2">Belongs to the TDE1 family.</text>
</comment>
<keyword evidence="3 6" id="KW-0812">Transmembrane</keyword>
<evidence type="ECO:0000256" key="5">
    <source>
        <dbReference type="ARBA" id="ARBA00023136"/>
    </source>
</evidence>
<feature type="transmembrane region" description="Helical" evidence="6">
    <location>
        <begin position="247"/>
        <end position="267"/>
    </location>
</feature>
<dbReference type="EMBL" id="JAEFBJ010000008">
    <property type="protein sequence ID" value="KAG7583232.1"/>
    <property type="molecule type" value="Genomic_DNA"/>
</dbReference>
<feature type="transmembrane region" description="Helical" evidence="6">
    <location>
        <begin position="288"/>
        <end position="310"/>
    </location>
</feature>
<dbReference type="GO" id="GO:0016020">
    <property type="term" value="C:membrane"/>
    <property type="evidence" value="ECO:0007669"/>
    <property type="project" value="UniProtKB-SubCell"/>
</dbReference>
<comment type="subcellular location">
    <subcellularLocation>
        <location evidence="1">Membrane</location>
        <topology evidence="1">Multi-pass membrane protein</topology>
    </subcellularLocation>
</comment>
<dbReference type="OrthoDB" id="5963193at2759"/>
<sequence>METGTSVSNNSGSIRNDSYEAIKSGSWFNQFRNGCNPWMARYVYGLIFLIANLLAWAARDYGRGALRKVTKFKNCKGGENCLGTDGVLRVSLGCFLFYFVMFLSTLGTSKTHSSRDRWHSGWWFAKLIMWPALTIIPFLLPSSIIHLYGEIAHFGAGVFLLIQLISVISFIQWLNECYQSQKDAERCRVYVMLLATTSYTVCIVGVILMYIWYAPDSSCLLNIFFITWTLFLIQLMTSIALHPKVNAGYLTPALMGLYVVFICWCAIRSEPVGESCNRKAAASNRTDWLTIISFVVALLAMVIATFSTGIDSQCFQFKKDENDQEEEEEDGVPYGYGFFHFVFATGAMYFAMLLIGWNTHHPMKKWTIDVGWTSTWVRVVNEWLAVCVYIWMLVAPLILKSRRQTTSVT</sequence>
<dbReference type="EMBL" id="JAEFBJ010000008">
    <property type="protein sequence ID" value="KAG7583231.1"/>
    <property type="molecule type" value="Genomic_DNA"/>
</dbReference>
<keyword evidence="8" id="KW-1185">Reference proteome</keyword>
<feature type="transmembrane region" description="Helical" evidence="6">
    <location>
        <begin position="154"/>
        <end position="174"/>
    </location>
</feature>